<gene>
    <name evidence="1" type="ORF">PHYPA_030971</name>
</gene>
<dbReference type="Gramene" id="Pp3c27_5590V3.1">
    <property type="protein sequence ID" value="Pp3c27_5590V3.1"/>
    <property type="gene ID" value="Pp3c27_5590"/>
</dbReference>
<evidence type="ECO:0000313" key="1">
    <source>
        <dbReference type="EMBL" id="PNR26396.1"/>
    </source>
</evidence>
<accession>A0A2K1IAU1</accession>
<evidence type="ECO:0000313" key="3">
    <source>
        <dbReference type="Proteomes" id="UP000006727"/>
    </source>
</evidence>
<dbReference type="PANTHER" id="PTHR33153:SF3">
    <property type="entry name" value="TRAFFICKING PROTEIN PARTICLE COMPLEX SUBUNIT 11 DOMAIN-CONTAINING PROTEIN"/>
    <property type="match status" value="1"/>
</dbReference>
<keyword evidence="3" id="KW-1185">Reference proteome</keyword>
<dbReference type="EMBL" id="ABEU02000027">
    <property type="protein sequence ID" value="PNR26396.1"/>
    <property type="molecule type" value="Genomic_DNA"/>
</dbReference>
<protein>
    <submittedName>
        <fullName evidence="1 2">Uncharacterized protein</fullName>
    </submittedName>
</protein>
<dbReference type="Proteomes" id="UP000006727">
    <property type="component" value="Chromosome 27"/>
</dbReference>
<dbReference type="InParanoid" id="A0A2K1IAU1"/>
<evidence type="ECO:0000313" key="2">
    <source>
        <dbReference type="EnsemblPlants" id="Pp3c27_5590V3.1"/>
    </source>
</evidence>
<dbReference type="EnsemblPlants" id="Pp3c27_5590V3.1">
    <property type="protein sequence ID" value="Pp3c27_5590V3.1"/>
    <property type="gene ID" value="Pp3c27_5590"/>
</dbReference>
<reference evidence="1 3" key="1">
    <citation type="journal article" date="2008" name="Science">
        <title>The Physcomitrella genome reveals evolutionary insights into the conquest of land by plants.</title>
        <authorList>
            <person name="Rensing S."/>
            <person name="Lang D."/>
            <person name="Zimmer A."/>
            <person name="Terry A."/>
            <person name="Salamov A."/>
            <person name="Shapiro H."/>
            <person name="Nishiyama T."/>
            <person name="Perroud P.-F."/>
            <person name="Lindquist E."/>
            <person name="Kamisugi Y."/>
            <person name="Tanahashi T."/>
            <person name="Sakakibara K."/>
            <person name="Fujita T."/>
            <person name="Oishi K."/>
            <person name="Shin-I T."/>
            <person name="Kuroki Y."/>
            <person name="Toyoda A."/>
            <person name="Suzuki Y."/>
            <person name="Hashimoto A."/>
            <person name="Yamaguchi K."/>
            <person name="Sugano A."/>
            <person name="Kohara Y."/>
            <person name="Fujiyama A."/>
            <person name="Anterola A."/>
            <person name="Aoki S."/>
            <person name="Ashton N."/>
            <person name="Barbazuk W.B."/>
            <person name="Barker E."/>
            <person name="Bennetzen J."/>
            <person name="Bezanilla M."/>
            <person name="Blankenship R."/>
            <person name="Cho S.H."/>
            <person name="Dutcher S."/>
            <person name="Estelle M."/>
            <person name="Fawcett J.A."/>
            <person name="Gundlach H."/>
            <person name="Hanada K."/>
            <person name="Heyl A."/>
            <person name="Hicks K.A."/>
            <person name="Hugh J."/>
            <person name="Lohr M."/>
            <person name="Mayer K."/>
            <person name="Melkozernov A."/>
            <person name="Murata T."/>
            <person name="Nelson D."/>
            <person name="Pils B."/>
            <person name="Prigge M."/>
            <person name="Reiss B."/>
            <person name="Renner T."/>
            <person name="Rombauts S."/>
            <person name="Rushton P."/>
            <person name="Sanderfoot A."/>
            <person name="Schween G."/>
            <person name="Shiu S.-H."/>
            <person name="Stueber K."/>
            <person name="Theodoulou F.L."/>
            <person name="Tu H."/>
            <person name="Van de Peer Y."/>
            <person name="Verrier P.J."/>
            <person name="Waters E."/>
            <person name="Wood A."/>
            <person name="Yang L."/>
            <person name="Cove D."/>
            <person name="Cuming A."/>
            <person name="Hasebe M."/>
            <person name="Lucas S."/>
            <person name="Mishler D.B."/>
            <person name="Reski R."/>
            <person name="Grigoriev I."/>
            <person name="Quatrano R.S."/>
            <person name="Boore J.L."/>
        </authorList>
    </citation>
    <scope>NUCLEOTIDE SEQUENCE [LARGE SCALE GENOMIC DNA]</scope>
    <source>
        <strain evidence="2 3">cv. Gransden 2004</strain>
    </source>
</reference>
<reference evidence="2" key="3">
    <citation type="submission" date="2020-12" db="UniProtKB">
        <authorList>
            <consortium name="EnsemblPlants"/>
        </authorList>
    </citation>
    <scope>IDENTIFICATION</scope>
</reference>
<organism evidence="1">
    <name type="scientific">Physcomitrium patens</name>
    <name type="common">Spreading-leaved earth moss</name>
    <name type="synonym">Physcomitrella patens</name>
    <dbReference type="NCBI Taxonomy" id="3218"/>
    <lineage>
        <taxon>Eukaryota</taxon>
        <taxon>Viridiplantae</taxon>
        <taxon>Streptophyta</taxon>
        <taxon>Embryophyta</taxon>
        <taxon>Bryophyta</taxon>
        <taxon>Bryophytina</taxon>
        <taxon>Bryopsida</taxon>
        <taxon>Funariidae</taxon>
        <taxon>Funariales</taxon>
        <taxon>Funariaceae</taxon>
        <taxon>Physcomitrium</taxon>
    </lineage>
</organism>
<dbReference type="PANTHER" id="PTHR33153">
    <property type="entry name" value="MYND-TYPE DOMAIN-CONTAINING PROTEIN"/>
    <property type="match status" value="1"/>
</dbReference>
<name>A0A2K1IAU1_PHYPA</name>
<dbReference type="AlphaFoldDB" id="A0A2K1IAU1"/>
<reference evidence="1 3" key="2">
    <citation type="journal article" date="2018" name="Plant J.">
        <title>The Physcomitrella patens chromosome-scale assembly reveals moss genome structure and evolution.</title>
        <authorList>
            <person name="Lang D."/>
            <person name="Ullrich K.K."/>
            <person name="Murat F."/>
            <person name="Fuchs J."/>
            <person name="Jenkins J."/>
            <person name="Haas F.B."/>
            <person name="Piednoel M."/>
            <person name="Gundlach H."/>
            <person name="Van Bel M."/>
            <person name="Meyberg R."/>
            <person name="Vives C."/>
            <person name="Morata J."/>
            <person name="Symeonidi A."/>
            <person name="Hiss M."/>
            <person name="Muchero W."/>
            <person name="Kamisugi Y."/>
            <person name="Saleh O."/>
            <person name="Blanc G."/>
            <person name="Decker E.L."/>
            <person name="van Gessel N."/>
            <person name="Grimwood J."/>
            <person name="Hayes R.D."/>
            <person name="Graham S.W."/>
            <person name="Gunter L.E."/>
            <person name="McDaniel S.F."/>
            <person name="Hoernstein S.N.W."/>
            <person name="Larsson A."/>
            <person name="Li F.W."/>
            <person name="Perroud P.F."/>
            <person name="Phillips J."/>
            <person name="Ranjan P."/>
            <person name="Rokshar D.S."/>
            <person name="Rothfels C.J."/>
            <person name="Schneider L."/>
            <person name="Shu S."/>
            <person name="Stevenson D.W."/>
            <person name="Thummler F."/>
            <person name="Tillich M."/>
            <person name="Villarreal Aguilar J.C."/>
            <person name="Widiez T."/>
            <person name="Wong G.K."/>
            <person name="Wymore A."/>
            <person name="Zhang Y."/>
            <person name="Zimmer A.D."/>
            <person name="Quatrano R.S."/>
            <person name="Mayer K.F.X."/>
            <person name="Goodstein D."/>
            <person name="Casacuberta J.M."/>
            <person name="Vandepoele K."/>
            <person name="Reski R."/>
            <person name="Cuming A.C."/>
            <person name="Tuskan G.A."/>
            <person name="Maumus F."/>
            <person name="Salse J."/>
            <person name="Schmutz J."/>
            <person name="Rensing S.A."/>
        </authorList>
    </citation>
    <scope>NUCLEOTIDE SEQUENCE [LARGE SCALE GENOMIC DNA]</scope>
    <source>
        <strain evidence="2 3">cv. Gransden 2004</strain>
    </source>
</reference>
<sequence length="210" mass="23572">MSSRLGCCGHPPARVIGLVNASEYKVYMAHSSGDDFEDAESISPAVPEYEGLLRRLWITKAVHRDASGRKMVTVEGITVCLRAWMHISGVSEATFYRYQAYVKANREARDHGNTGLPKPRKHTEHATATLKCILEKEADHMPHHTRSTKSGEKMVSMILLATFQWKDQIPKINEVNTAFGLREVSSSNLSKIRASRFPEFDVKRPGDNFA</sequence>
<proteinExistence type="predicted"/>